<feature type="transmembrane region" description="Helical" evidence="3">
    <location>
        <begin position="149"/>
        <end position="173"/>
    </location>
</feature>
<dbReference type="PANTHER" id="PTHR40633">
    <property type="entry name" value="MATRIX PROTEIN, PUTATIVE (AFU_ORTHOLOGUE AFUA_8G05410)-RELATED"/>
    <property type="match status" value="1"/>
</dbReference>
<dbReference type="Proteomes" id="UP001302745">
    <property type="component" value="Unassembled WGS sequence"/>
</dbReference>
<dbReference type="Pfam" id="PF10342">
    <property type="entry name" value="Kre9_KNH"/>
    <property type="match status" value="1"/>
</dbReference>
<reference evidence="5" key="2">
    <citation type="submission" date="2023-05" db="EMBL/GenBank/DDBJ databases">
        <authorList>
            <consortium name="Lawrence Berkeley National Laboratory"/>
            <person name="Steindorff A."/>
            <person name="Hensen N."/>
            <person name="Bonometti L."/>
            <person name="Westerberg I."/>
            <person name="Brannstrom I.O."/>
            <person name="Guillou S."/>
            <person name="Cros-Aarteil S."/>
            <person name="Calhoun S."/>
            <person name="Haridas S."/>
            <person name="Kuo A."/>
            <person name="Mondo S."/>
            <person name="Pangilinan J."/>
            <person name="Riley R."/>
            <person name="Labutti K."/>
            <person name="Andreopoulos B."/>
            <person name="Lipzen A."/>
            <person name="Chen C."/>
            <person name="Yanf M."/>
            <person name="Daum C."/>
            <person name="Ng V."/>
            <person name="Clum A."/>
            <person name="Ohm R."/>
            <person name="Martin F."/>
            <person name="Silar P."/>
            <person name="Natvig D."/>
            <person name="Lalanne C."/>
            <person name="Gautier V."/>
            <person name="Ament-Velasquez S.L."/>
            <person name="Kruys A."/>
            <person name="Hutchinson M.I."/>
            <person name="Powell A.J."/>
            <person name="Barry K."/>
            <person name="Miller A.N."/>
            <person name="Grigoriev I.V."/>
            <person name="Debuchy R."/>
            <person name="Gladieux P."/>
            <person name="Thoren M.H."/>
            <person name="Johannesson H."/>
        </authorList>
    </citation>
    <scope>NUCLEOTIDE SEQUENCE</scope>
    <source>
        <strain evidence="5">CBS 538.74</strain>
    </source>
</reference>
<evidence type="ECO:0000259" key="4">
    <source>
        <dbReference type="Pfam" id="PF10342"/>
    </source>
</evidence>
<proteinExistence type="predicted"/>
<keyword evidence="3" id="KW-0812">Transmembrane</keyword>
<keyword evidence="3" id="KW-1133">Transmembrane helix</keyword>
<dbReference type="PANTHER" id="PTHR40633:SF1">
    <property type="entry name" value="GPI ANCHORED SERINE-THREONINE RICH PROTEIN (AFU_ORTHOLOGUE AFUA_1G03630)"/>
    <property type="match status" value="1"/>
</dbReference>
<evidence type="ECO:0000256" key="1">
    <source>
        <dbReference type="ARBA" id="ARBA00022729"/>
    </source>
</evidence>
<keyword evidence="6" id="KW-1185">Reference proteome</keyword>
<comment type="caution">
    <text evidence="5">The sequence shown here is derived from an EMBL/GenBank/DDBJ whole genome shotgun (WGS) entry which is preliminary data.</text>
</comment>
<feature type="region of interest" description="Disordered" evidence="2">
    <location>
        <begin position="95"/>
        <end position="141"/>
    </location>
</feature>
<dbReference type="AlphaFoldDB" id="A0AAN6VR08"/>
<name>A0AAN6VR08_9PEZI</name>
<organism evidence="5 6">
    <name type="scientific">Chaetomidium leptoderma</name>
    <dbReference type="NCBI Taxonomy" id="669021"/>
    <lineage>
        <taxon>Eukaryota</taxon>
        <taxon>Fungi</taxon>
        <taxon>Dikarya</taxon>
        <taxon>Ascomycota</taxon>
        <taxon>Pezizomycotina</taxon>
        <taxon>Sordariomycetes</taxon>
        <taxon>Sordariomycetidae</taxon>
        <taxon>Sordariales</taxon>
        <taxon>Chaetomiaceae</taxon>
        <taxon>Chaetomidium</taxon>
    </lineage>
</organism>
<sequence length="237" mass="24789">MGHFSGPAARLDPRARRSILYQHEYYIYEGLPFTITWTGNRGAVTVTLMNGPEANLQPVLVVVSGYQGQDYTWTPPPTLPADSYELQISDAGSDDYSPRFTYPAPPQASTTSSSGIDNSESIPTATTTPPSSTTPSPPNTGAAPLSTGAIAAIATLGSLLLIALLALLGYCIAYRRRKHKQQESDDATAAASYELPLSAVGTYYDTSSLGTVAASTRKIGGGDGRVELPGAGWGGVG</sequence>
<evidence type="ECO:0000256" key="2">
    <source>
        <dbReference type="SAM" id="MobiDB-lite"/>
    </source>
</evidence>
<accession>A0AAN6VR08</accession>
<protein>
    <recommendedName>
        <fullName evidence="4">Yeast cell wall synthesis Kre9/Knh1-like N-terminal domain-containing protein</fullName>
    </recommendedName>
</protein>
<evidence type="ECO:0000256" key="3">
    <source>
        <dbReference type="SAM" id="Phobius"/>
    </source>
</evidence>
<dbReference type="InterPro" id="IPR018466">
    <property type="entry name" value="Kre9/Knh1-like_N"/>
</dbReference>
<evidence type="ECO:0000313" key="6">
    <source>
        <dbReference type="Proteomes" id="UP001302745"/>
    </source>
</evidence>
<dbReference type="InterPro" id="IPR052982">
    <property type="entry name" value="SRP1/TIP1-like"/>
</dbReference>
<evidence type="ECO:0000313" key="5">
    <source>
        <dbReference type="EMBL" id="KAK4155291.1"/>
    </source>
</evidence>
<keyword evidence="1" id="KW-0732">Signal</keyword>
<feature type="compositionally biased region" description="Low complexity" evidence="2">
    <location>
        <begin position="123"/>
        <end position="141"/>
    </location>
</feature>
<reference evidence="5" key="1">
    <citation type="journal article" date="2023" name="Mol. Phylogenet. Evol.">
        <title>Genome-scale phylogeny and comparative genomics of the fungal order Sordariales.</title>
        <authorList>
            <person name="Hensen N."/>
            <person name="Bonometti L."/>
            <person name="Westerberg I."/>
            <person name="Brannstrom I.O."/>
            <person name="Guillou S."/>
            <person name="Cros-Aarteil S."/>
            <person name="Calhoun S."/>
            <person name="Haridas S."/>
            <person name="Kuo A."/>
            <person name="Mondo S."/>
            <person name="Pangilinan J."/>
            <person name="Riley R."/>
            <person name="LaButti K."/>
            <person name="Andreopoulos B."/>
            <person name="Lipzen A."/>
            <person name="Chen C."/>
            <person name="Yan M."/>
            <person name="Daum C."/>
            <person name="Ng V."/>
            <person name="Clum A."/>
            <person name="Steindorff A."/>
            <person name="Ohm R.A."/>
            <person name="Martin F."/>
            <person name="Silar P."/>
            <person name="Natvig D.O."/>
            <person name="Lalanne C."/>
            <person name="Gautier V."/>
            <person name="Ament-Velasquez S.L."/>
            <person name="Kruys A."/>
            <person name="Hutchinson M.I."/>
            <person name="Powell A.J."/>
            <person name="Barry K."/>
            <person name="Miller A.N."/>
            <person name="Grigoriev I.V."/>
            <person name="Debuchy R."/>
            <person name="Gladieux P."/>
            <person name="Hiltunen Thoren M."/>
            <person name="Johannesson H."/>
        </authorList>
    </citation>
    <scope>NUCLEOTIDE SEQUENCE</scope>
    <source>
        <strain evidence="5">CBS 538.74</strain>
    </source>
</reference>
<feature type="domain" description="Yeast cell wall synthesis Kre9/Knh1-like N-terminal" evidence="4">
    <location>
        <begin position="29"/>
        <end position="101"/>
    </location>
</feature>
<dbReference type="EMBL" id="MU856891">
    <property type="protein sequence ID" value="KAK4155291.1"/>
    <property type="molecule type" value="Genomic_DNA"/>
</dbReference>
<keyword evidence="3" id="KW-0472">Membrane</keyword>
<gene>
    <name evidence="5" type="ORF">C8A00DRAFT_31911</name>
</gene>